<keyword evidence="4" id="KW-0028">Amino-acid biosynthesis</keyword>
<comment type="caution">
    <text evidence="4">Lacks conserved residue(s) required for the propagation of feature annotation.</text>
</comment>
<dbReference type="GO" id="GO:0009086">
    <property type="term" value="P:methionine biosynthetic process"/>
    <property type="evidence" value="ECO:0007669"/>
    <property type="project" value="UniProtKB-UniRule"/>
</dbReference>
<keyword evidence="4" id="KW-0486">Methionine biosynthesis</keyword>
<evidence type="ECO:0000256" key="4">
    <source>
        <dbReference type="HAMAP-Rule" id="MF_00296"/>
    </source>
</evidence>
<dbReference type="GO" id="GO:0009092">
    <property type="term" value="P:homoserine metabolic process"/>
    <property type="evidence" value="ECO:0007669"/>
    <property type="project" value="TreeGrafter"/>
</dbReference>
<dbReference type="EMBL" id="CP038631">
    <property type="protein sequence ID" value="QCC43760.1"/>
    <property type="molecule type" value="Genomic_DNA"/>
</dbReference>
<name>A0A4D6GQ08_HALS9</name>
<accession>A0A4D6GQ08</accession>
<comment type="function">
    <text evidence="1 4">Transfers an acetyl group from acetyl-CoA to L-homoserine, forming acetyl-L-homoserine.</text>
</comment>
<keyword evidence="2 4" id="KW-0808">Transferase</keyword>
<dbReference type="Proteomes" id="UP000296216">
    <property type="component" value="Chromosome"/>
</dbReference>
<dbReference type="NCBIfam" id="NF001209">
    <property type="entry name" value="PRK00175.1"/>
    <property type="match status" value="1"/>
</dbReference>
<dbReference type="InterPro" id="IPR000073">
    <property type="entry name" value="AB_hydrolase_1"/>
</dbReference>
<evidence type="ECO:0000256" key="1">
    <source>
        <dbReference type="ARBA" id="ARBA00003082"/>
    </source>
</evidence>
<dbReference type="Pfam" id="PF00561">
    <property type="entry name" value="Abhydrolase_1"/>
    <property type="match status" value="1"/>
</dbReference>
<evidence type="ECO:0000313" key="9">
    <source>
        <dbReference type="Proteomes" id="UP000296216"/>
    </source>
</evidence>
<comment type="subunit">
    <text evidence="4">Homodimer.</text>
</comment>
<dbReference type="RefSeq" id="WP_136360910.1">
    <property type="nucleotide sequence ID" value="NZ_VRYN01000001.1"/>
</dbReference>
<reference evidence="7 9" key="1">
    <citation type="journal article" date="2019" name="Microbiol. Resour. Announc.">
        <title>The Genome Sequence of the Halobacterium salinarum Type Strain Is Closely Related to That of Laboratory Strains NRC-1 and R1.</title>
        <authorList>
            <person name="Pfeiffer F."/>
            <person name="Marchfelder A."/>
            <person name="Habermann B."/>
            <person name="Dyall-Smith M.L."/>
        </authorList>
    </citation>
    <scope>NUCLEOTIDE SEQUENCE [LARGE SCALE GENOMIC DNA]</scope>
    <source>
        <strain evidence="7">91-R6</strain>
        <strain evidence="9">ATCC 33171 / DSM 3754 / JCM 8978 / NBRC 102687 / NCIMB 764 / 91-R6</strain>
    </source>
</reference>
<dbReference type="SUPFAM" id="SSF53474">
    <property type="entry name" value="alpha/beta-Hydrolases"/>
    <property type="match status" value="1"/>
</dbReference>
<protein>
    <recommendedName>
        <fullName evidence="4">Homoserine O-acetyltransferase</fullName>
        <shortName evidence="4">HAT</shortName>
        <ecNumber evidence="4">2.3.1.31</ecNumber>
    </recommendedName>
    <alternativeName>
        <fullName evidence="4">Homoserine transacetylase</fullName>
        <shortName evidence="4">HTA</shortName>
    </alternativeName>
</protein>
<reference evidence="7" key="3">
    <citation type="journal article" name="MicrobiologyOpen">
        <title>Whole-genome comparison between the type strain of Halobacterium salinarum (DSM 3754(T)) and the laboratory strains R1 and NRC-1.</title>
        <authorList>
            <person name="Pfeiffer F."/>
            <person name="Losensky G."/>
            <person name="Marchfelder A."/>
            <person name="Habermann B."/>
            <person name="Dyall-Smith M."/>
        </authorList>
    </citation>
    <scope>NUCLEOTIDE SEQUENCE</scope>
    <source>
        <strain evidence="7">91-R6</strain>
    </source>
</reference>
<dbReference type="NCBIfam" id="TIGR01392">
    <property type="entry name" value="homoserO_Ac_trn"/>
    <property type="match status" value="1"/>
</dbReference>
<feature type="active site" evidence="4 5">
    <location>
        <position position="306"/>
    </location>
</feature>
<evidence type="ECO:0000256" key="5">
    <source>
        <dbReference type="PIRSR" id="PIRSR000443-1"/>
    </source>
</evidence>
<feature type="active site" evidence="4 5">
    <location>
        <position position="340"/>
    </location>
</feature>
<reference evidence="8 10" key="2">
    <citation type="submission" date="2019-07" db="EMBL/GenBank/DDBJ databases">
        <title>Genomic Encyclopedia of Archaeal and Bacterial Type Strains, Phase II (KMG-II): from individual species to whole genera.</title>
        <authorList>
            <person name="Goeker M."/>
        </authorList>
    </citation>
    <scope>NUCLEOTIDE SEQUENCE [LARGE SCALE GENOMIC DNA]</scope>
    <source>
        <strain evidence="8 10">DSM 3754</strain>
    </source>
</reference>
<dbReference type="EMBL" id="VRYN01000001">
    <property type="protein sequence ID" value="TYO82257.1"/>
    <property type="molecule type" value="Genomic_DNA"/>
</dbReference>
<comment type="similarity">
    <text evidence="4">Belongs to the AB hydrolase superfamily. MetX family.</text>
</comment>
<dbReference type="UniPathway" id="UPA00051">
    <property type="reaction ID" value="UER00074"/>
</dbReference>
<feature type="binding site" evidence="4">
    <location>
        <position position="341"/>
    </location>
    <ligand>
        <name>substrate</name>
    </ligand>
</feature>
<dbReference type="PANTHER" id="PTHR32268">
    <property type="entry name" value="HOMOSERINE O-ACETYLTRANSFERASE"/>
    <property type="match status" value="1"/>
</dbReference>
<dbReference type="InterPro" id="IPR029058">
    <property type="entry name" value="AB_hydrolase_fold"/>
</dbReference>
<dbReference type="PIRSF" id="PIRSF000443">
    <property type="entry name" value="Homoser_Ac_trans"/>
    <property type="match status" value="1"/>
</dbReference>
<keyword evidence="4 7" id="KW-0012">Acyltransferase</keyword>
<keyword evidence="4" id="KW-0963">Cytoplasm</keyword>
<dbReference type="HAMAP" id="MF_00296">
    <property type="entry name" value="MetX_acyltransf"/>
    <property type="match status" value="1"/>
</dbReference>
<evidence type="ECO:0000313" key="10">
    <source>
        <dbReference type="Proteomes" id="UP000323075"/>
    </source>
</evidence>
<dbReference type="GO" id="GO:0004414">
    <property type="term" value="F:homoserine O-acetyltransferase activity"/>
    <property type="evidence" value="ECO:0007669"/>
    <property type="project" value="UniProtKB-UniRule"/>
</dbReference>
<feature type="active site" description="Nucleophile" evidence="4 5">
    <location>
        <position position="137"/>
    </location>
</feature>
<proteinExistence type="inferred from homology"/>
<comment type="subcellular location">
    <subcellularLocation>
        <location evidence="4">Cytoplasm</location>
    </subcellularLocation>
</comment>
<dbReference type="PANTHER" id="PTHR32268:SF11">
    <property type="entry name" value="HOMOSERINE O-ACETYLTRANSFERASE"/>
    <property type="match status" value="1"/>
</dbReference>
<evidence type="ECO:0000259" key="6">
    <source>
        <dbReference type="Pfam" id="PF00561"/>
    </source>
</evidence>
<feature type="binding site" evidence="4">
    <location>
        <position position="206"/>
    </location>
    <ligand>
        <name>substrate</name>
    </ligand>
</feature>
<dbReference type="EC" id="2.3.1.31" evidence="4"/>
<dbReference type="InterPro" id="IPR008220">
    <property type="entry name" value="HAT_MetX-like"/>
</dbReference>
<sequence>MPTTELDGFTFACGDTVDSLTVAYRTYGDYTGSNAVLVCHALTGSQHVRGRADGDDRGWWPDIVGPGRPIDTTEYFVVCANVPGSCHGTDGPPADGPGGDPWGTAFPPVTVPDWTRCQRRLLDTLGVDRLHAVVGGSVGGMNALDWARRYPDDVHRIAAVATAPRLDAQCLGLNAIARRAIRGDPNWNDGDYYGGAHPDRGLALARQLGHVMYLSKASMADKFGRRTATTDTALPADPAAEFFATRDVESYLDYQADTFVARFDANSYLYLLRAMDAYDLAAGLPSVADALAAFDGDALVLSFTGDWHFTAAQSATVADAFRAGGAAGVAHHVVDSDYGHDAFLVDSAAVGPPLADFLAAGTDGAAVTDATGGV</sequence>
<dbReference type="Gene3D" id="3.40.50.1820">
    <property type="entry name" value="alpha/beta hydrolase"/>
    <property type="match status" value="1"/>
</dbReference>
<evidence type="ECO:0000313" key="8">
    <source>
        <dbReference type="EMBL" id="TYO82257.1"/>
    </source>
</evidence>
<evidence type="ECO:0000313" key="7">
    <source>
        <dbReference type="EMBL" id="QCC43760.1"/>
    </source>
</evidence>
<gene>
    <name evidence="7" type="primary">metX</name>
    <name evidence="7" type="synonym">metA</name>
    <name evidence="4" type="synonym">metXA</name>
    <name evidence="8" type="ORF">APQ99_00776</name>
    <name evidence="7" type="ORF">HBSAL_00065</name>
</gene>
<dbReference type="GeneID" id="39853886"/>
<evidence type="ECO:0000256" key="3">
    <source>
        <dbReference type="ARBA" id="ARBA00049043"/>
    </source>
</evidence>
<feature type="domain" description="AB hydrolase-1" evidence="6">
    <location>
        <begin position="34"/>
        <end position="345"/>
    </location>
</feature>
<dbReference type="AlphaFoldDB" id="A0A4D6GQ08"/>
<dbReference type="Proteomes" id="UP000323075">
    <property type="component" value="Unassembled WGS sequence"/>
</dbReference>
<comment type="pathway">
    <text evidence="4">Amino-acid biosynthesis; L-methionine biosynthesis via de novo pathway; O-acetyl-L-homoserine from L-homoserine: step 1/1.</text>
</comment>
<dbReference type="GO" id="GO:0005737">
    <property type="term" value="C:cytoplasm"/>
    <property type="evidence" value="ECO:0007669"/>
    <property type="project" value="UniProtKB-SubCell"/>
</dbReference>
<organism evidence="7 9">
    <name type="scientific">Halobacterium salinarum (strain ATCC 33171 / DSM 3754 / JCM 8978 / NBRC 102687 / NCIMB 764 / 91-R6)</name>
    <dbReference type="NCBI Taxonomy" id="2597657"/>
    <lineage>
        <taxon>Archaea</taxon>
        <taxon>Methanobacteriati</taxon>
        <taxon>Methanobacteriota</taxon>
        <taxon>Stenosarchaea group</taxon>
        <taxon>Halobacteria</taxon>
        <taxon>Halobacteriales</taxon>
        <taxon>Halobacteriaceae</taxon>
        <taxon>Halobacterium</taxon>
    </lineage>
</organism>
<comment type="catalytic activity">
    <reaction evidence="3 4">
        <text>L-homoserine + acetyl-CoA = O-acetyl-L-homoserine + CoA</text>
        <dbReference type="Rhea" id="RHEA:13701"/>
        <dbReference type="ChEBI" id="CHEBI:57287"/>
        <dbReference type="ChEBI" id="CHEBI:57288"/>
        <dbReference type="ChEBI" id="CHEBI:57476"/>
        <dbReference type="ChEBI" id="CHEBI:57716"/>
        <dbReference type="EC" id="2.3.1.31"/>
    </reaction>
</comment>
<evidence type="ECO:0000256" key="2">
    <source>
        <dbReference type="ARBA" id="ARBA00022679"/>
    </source>
</evidence>